<protein>
    <submittedName>
        <fullName evidence="2">Uncharacterized protein</fullName>
    </submittedName>
</protein>
<feature type="compositionally biased region" description="Acidic residues" evidence="1">
    <location>
        <begin position="596"/>
        <end position="625"/>
    </location>
</feature>
<feature type="region of interest" description="Disordered" evidence="1">
    <location>
        <begin position="348"/>
        <end position="400"/>
    </location>
</feature>
<comment type="caution">
    <text evidence="2">The sequence shown here is derived from an EMBL/GenBank/DDBJ whole genome shotgun (WGS) entry which is preliminary data.</text>
</comment>
<name>A0A9P6E1L2_9AGAM</name>
<proteinExistence type="predicted"/>
<accession>A0A9P6E1L2</accession>
<feature type="compositionally biased region" description="Polar residues" evidence="1">
    <location>
        <begin position="635"/>
        <end position="653"/>
    </location>
</feature>
<reference evidence="2" key="1">
    <citation type="journal article" date="2020" name="Nat. Commun.">
        <title>Large-scale genome sequencing of mycorrhizal fungi provides insights into the early evolution of symbiotic traits.</title>
        <authorList>
            <person name="Miyauchi S."/>
            <person name="Kiss E."/>
            <person name="Kuo A."/>
            <person name="Drula E."/>
            <person name="Kohler A."/>
            <person name="Sanchez-Garcia M."/>
            <person name="Morin E."/>
            <person name="Andreopoulos B."/>
            <person name="Barry K.W."/>
            <person name="Bonito G."/>
            <person name="Buee M."/>
            <person name="Carver A."/>
            <person name="Chen C."/>
            <person name="Cichocki N."/>
            <person name="Clum A."/>
            <person name="Culley D."/>
            <person name="Crous P.W."/>
            <person name="Fauchery L."/>
            <person name="Girlanda M."/>
            <person name="Hayes R.D."/>
            <person name="Keri Z."/>
            <person name="LaButti K."/>
            <person name="Lipzen A."/>
            <person name="Lombard V."/>
            <person name="Magnuson J."/>
            <person name="Maillard F."/>
            <person name="Murat C."/>
            <person name="Nolan M."/>
            <person name="Ohm R.A."/>
            <person name="Pangilinan J."/>
            <person name="Pereira M.F."/>
            <person name="Perotto S."/>
            <person name="Peter M."/>
            <person name="Pfister S."/>
            <person name="Riley R."/>
            <person name="Sitrit Y."/>
            <person name="Stielow J.B."/>
            <person name="Szollosi G."/>
            <person name="Zifcakova L."/>
            <person name="Stursova M."/>
            <person name="Spatafora J.W."/>
            <person name="Tedersoo L."/>
            <person name="Vaario L.M."/>
            <person name="Yamada A."/>
            <person name="Yan M."/>
            <person name="Wang P."/>
            <person name="Xu J."/>
            <person name="Bruns T."/>
            <person name="Baldrian P."/>
            <person name="Vilgalys R."/>
            <person name="Dunand C."/>
            <person name="Henrissat B."/>
            <person name="Grigoriev I.V."/>
            <person name="Hibbett D."/>
            <person name="Nagy L.G."/>
            <person name="Martin F.M."/>
        </authorList>
    </citation>
    <scope>NUCLEOTIDE SEQUENCE</scope>
    <source>
        <strain evidence="2">UP504</strain>
    </source>
</reference>
<dbReference type="AlphaFoldDB" id="A0A9P6E1L2"/>
<evidence type="ECO:0000256" key="1">
    <source>
        <dbReference type="SAM" id="MobiDB-lite"/>
    </source>
</evidence>
<organism evidence="2 3">
    <name type="scientific">Hydnum rufescens UP504</name>
    <dbReference type="NCBI Taxonomy" id="1448309"/>
    <lineage>
        <taxon>Eukaryota</taxon>
        <taxon>Fungi</taxon>
        <taxon>Dikarya</taxon>
        <taxon>Basidiomycota</taxon>
        <taxon>Agaricomycotina</taxon>
        <taxon>Agaricomycetes</taxon>
        <taxon>Cantharellales</taxon>
        <taxon>Hydnaceae</taxon>
        <taxon>Hydnum</taxon>
    </lineage>
</organism>
<evidence type="ECO:0000313" key="2">
    <source>
        <dbReference type="EMBL" id="KAF9518710.1"/>
    </source>
</evidence>
<evidence type="ECO:0000313" key="3">
    <source>
        <dbReference type="Proteomes" id="UP000886523"/>
    </source>
</evidence>
<feature type="compositionally biased region" description="Low complexity" evidence="1">
    <location>
        <begin position="367"/>
        <end position="392"/>
    </location>
</feature>
<feature type="region of interest" description="Disordered" evidence="1">
    <location>
        <begin position="583"/>
        <end position="653"/>
    </location>
</feature>
<gene>
    <name evidence="2" type="ORF">BS47DRAFT_1358771</name>
</gene>
<sequence>MWLLLMSHDIKTLHSEFAKVLWKLLNSLVQQTMHHVEAEHQQELQYCHQEQSEKEDLCKKGPMVKILKHQYGEDTKITFTIHEWITGDCLKQDDPVVQEVITMWIRSLRVHVVMNDIDNHIEWIICVGPPSVSPEAGMNEVDTEGLHKLIGGTGSVRPPSGQVRKTWARKNGWNKVIKVPGSMEGVGSAAKSKHGVVVEPYSIHNTISAAPNNDLDNFCLLPYGSEEIHDDKVFPALWIVKHCFSNVLHLDPFDKTRNSYMLWWQSYFDKTLGQEIHASHPEDVGKVQKGAFLNLTLGVGLDLERAAITEGQINLALRIHQERQRDGHGLYNLDDMVQLWQKKHPEKPLDMETPVLGPVPSSTQPNPSSKTSSFIPSSSKLSSKPSSSKSSSPPTPSVNHKHLLAQTQTPGDKNMNIARVATHISALEEAENFKGKVKAWTANKGSIPEHIQHIMKDAKIQHRHTTMLHPSTVPEGSVTLPGGPFQHSSIGHKRNWIWRGDMIIKFWGGLSVETLLGHHGFHESFQADFCVGFHEGFHVGFHAGFHVGFHAGFHVGFHADFHVGFSMTMFGWQSCINTCNKSLPSTKDTRNRQGGEGDEMCQADEGEEMYQADEGEEMYQADEGDERYQADKENQMNQTLCYVQKPHQTTGPD</sequence>
<keyword evidence="3" id="KW-1185">Reference proteome</keyword>
<dbReference type="EMBL" id="MU128923">
    <property type="protein sequence ID" value="KAF9518710.1"/>
    <property type="molecule type" value="Genomic_DNA"/>
</dbReference>
<dbReference type="Proteomes" id="UP000886523">
    <property type="component" value="Unassembled WGS sequence"/>
</dbReference>